<dbReference type="STRING" id="441103.TRN7648_03841"/>
<sequence>MKNLTSVVALAAALAGVGGVAGAETLVFSTTNAQQHPINTGFLTPWAERITASGAVEIDVRHGRCWPTTRTFTTASAMT</sequence>
<dbReference type="AlphaFoldDB" id="A0A0P1GJ93"/>
<accession>A0A0P1GJ93</accession>
<gene>
    <name evidence="2" type="ORF">TRN7648_03841</name>
</gene>
<feature type="chain" id="PRO_5006063496" description="C4-dicarboxylate ABC transporter substrate-binding protein" evidence="1">
    <location>
        <begin position="24"/>
        <end position="79"/>
    </location>
</feature>
<name>A0A0P1GJ93_9RHOB</name>
<evidence type="ECO:0000313" key="2">
    <source>
        <dbReference type="EMBL" id="CUH82168.1"/>
    </source>
</evidence>
<evidence type="ECO:0000256" key="1">
    <source>
        <dbReference type="SAM" id="SignalP"/>
    </source>
</evidence>
<organism evidence="2 3">
    <name type="scientific">Tropicibacter naphthalenivorans</name>
    <dbReference type="NCBI Taxonomy" id="441103"/>
    <lineage>
        <taxon>Bacteria</taxon>
        <taxon>Pseudomonadati</taxon>
        <taxon>Pseudomonadota</taxon>
        <taxon>Alphaproteobacteria</taxon>
        <taxon>Rhodobacterales</taxon>
        <taxon>Roseobacteraceae</taxon>
        <taxon>Tropicibacter</taxon>
    </lineage>
</organism>
<evidence type="ECO:0000313" key="3">
    <source>
        <dbReference type="Proteomes" id="UP000054935"/>
    </source>
</evidence>
<keyword evidence="3" id="KW-1185">Reference proteome</keyword>
<dbReference type="Proteomes" id="UP000054935">
    <property type="component" value="Unassembled WGS sequence"/>
</dbReference>
<keyword evidence="1" id="KW-0732">Signal</keyword>
<dbReference type="RefSeq" id="WP_058249204.1">
    <property type="nucleotide sequence ID" value="NZ_CYSE01000011.1"/>
</dbReference>
<evidence type="ECO:0008006" key="4">
    <source>
        <dbReference type="Google" id="ProtNLM"/>
    </source>
</evidence>
<protein>
    <recommendedName>
        <fullName evidence="4">C4-dicarboxylate ABC transporter substrate-binding protein</fullName>
    </recommendedName>
</protein>
<feature type="signal peptide" evidence="1">
    <location>
        <begin position="1"/>
        <end position="23"/>
    </location>
</feature>
<reference evidence="2 3" key="1">
    <citation type="submission" date="2015-09" db="EMBL/GenBank/DDBJ databases">
        <authorList>
            <consortium name="Swine Surveillance"/>
        </authorList>
    </citation>
    <scope>NUCLEOTIDE SEQUENCE [LARGE SCALE GENOMIC DNA]</scope>
    <source>
        <strain evidence="2 3">CECT 7648</strain>
    </source>
</reference>
<proteinExistence type="predicted"/>
<dbReference type="EMBL" id="CYSE01000011">
    <property type="protein sequence ID" value="CUH82168.1"/>
    <property type="molecule type" value="Genomic_DNA"/>
</dbReference>